<dbReference type="PANTHER" id="PTHR10146:SF14">
    <property type="entry name" value="PYRIDOXAL PHOSPHATE HOMEOSTASIS PROTEIN"/>
    <property type="match status" value="1"/>
</dbReference>
<dbReference type="SUPFAM" id="SSF51419">
    <property type="entry name" value="PLP-binding barrel"/>
    <property type="match status" value="2"/>
</dbReference>
<dbReference type="STRING" id="1798375.A2773_00995"/>
<gene>
    <name evidence="4" type="ORF">A2773_00995</name>
</gene>
<dbReference type="GO" id="GO:0030170">
    <property type="term" value="F:pyridoxal phosphate binding"/>
    <property type="evidence" value="ECO:0007669"/>
    <property type="project" value="InterPro"/>
</dbReference>
<organism evidence="4 5">
    <name type="scientific">Candidatus Gottesmanbacteria bacterium RIFCSPHIGHO2_01_FULL_39_10</name>
    <dbReference type="NCBI Taxonomy" id="1798375"/>
    <lineage>
        <taxon>Bacteria</taxon>
        <taxon>Candidatus Gottesmaniibacteriota</taxon>
    </lineage>
</organism>
<evidence type="ECO:0000256" key="1">
    <source>
        <dbReference type="ARBA" id="ARBA00022898"/>
    </source>
</evidence>
<protein>
    <recommendedName>
        <fullName evidence="3">Alanine racemase N-terminal domain-containing protein</fullName>
    </recommendedName>
</protein>
<accession>A0A1F5ZN26</accession>
<comment type="similarity">
    <text evidence="2">Belongs to the pyridoxal phosphate-binding protein YggS/PROSC family.</text>
</comment>
<proteinExistence type="inferred from homology"/>
<dbReference type="Pfam" id="PF01168">
    <property type="entry name" value="Ala_racemase_N"/>
    <property type="match status" value="1"/>
</dbReference>
<keyword evidence="1" id="KW-0663">Pyridoxal phosphate</keyword>
<reference evidence="4 5" key="1">
    <citation type="journal article" date="2016" name="Nat. Commun.">
        <title>Thousands of microbial genomes shed light on interconnected biogeochemical processes in an aquifer system.</title>
        <authorList>
            <person name="Anantharaman K."/>
            <person name="Brown C.T."/>
            <person name="Hug L.A."/>
            <person name="Sharon I."/>
            <person name="Castelle C.J."/>
            <person name="Probst A.J."/>
            <person name="Thomas B.C."/>
            <person name="Singh A."/>
            <person name="Wilkins M.J."/>
            <person name="Karaoz U."/>
            <person name="Brodie E.L."/>
            <person name="Williams K.H."/>
            <person name="Hubbard S.S."/>
            <person name="Banfield J.F."/>
        </authorList>
    </citation>
    <scope>NUCLEOTIDE SEQUENCE [LARGE SCALE GENOMIC DNA]</scope>
</reference>
<dbReference type="InterPro" id="IPR029066">
    <property type="entry name" value="PLP-binding_barrel"/>
</dbReference>
<dbReference type="AlphaFoldDB" id="A0A1F5ZN26"/>
<evidence type="ECO:0000313" key="5">
    <source>
        <dbReference type="Proteomes" id="UP000177383"/>
    </source>
</evidence>
<name>A0A1F5ZN26_9BACT</name>
<evidence type="ECO:0000259" key="3">
    <source>
        <dbReference type="Pfam" id="PF01168"/>
    </source>
</evidence>
<dbReference type="PANTHER" id="PTHR10146">
    <property type="entry name" value="PROLINE SYNTHETASE CO-TRANSCRIBED BACTERIAL HOMOLOG PROTEIN"/>
    <property type="match status" value="1"/>
</dbReference>
<comment type="caution">
    <text evidence="4">The sequence shown here is derived from an EMBL/GenBank/DDBJ whole genome shotgun (WGS) entry which is preliminary data.</text>
</comment>
<feature type="domain" description="Alanine racemase N-terminal" evidence="3">
    <location>
        <begin position="196"/>
        <end position="310"/>
    </location>
</feature>
<dbReference type="Proteomes" id="UP000177383">
    <property type="component" value="Unassembled WGS sequence"/>
</dbReference>
<dbReference type="EMBL" id="MFJE01000032">
    <property type="protein sequence ID" value="OGG13889.1"/>
    <property type="molecule type" value="Genomic_DNA"/>
</dbReference>
<dbReference type="InterPro" id="IPR001608">
    <property type="entry name" value="Ala_racemase_N"/>
</dbReference>
<evidence type="ECO:0000313" key="4">
    <source>
        <dbReference type="EMBL" id="OGG13889.1"/>
    </source>
</evidence>
<evidence type="ECO:0000256" key="2">
    <source>
        <dbReference type="RuleBase" id="RU004514"/>
    </source>
</evidence>
<dbReference type="Gene3D" id="3.20.20.10">
    <property type="entry name" value="Alanine racemase"/>
    <property type="match status" value="1"/>
</dbReference>
<dbReference type="InterPro" id="IPR011078">
    <property type="entry name" value="PyrdxlP_homeostasis"/>
</dbReference>
<sequence>MEDLKSRLQKFLRDFDQLTSHKKPSILFATKYLNKEQFVSFIQLYQTLILKAGGGRRGAPNGAQAIGAEHHLGAADRQDPQIIIGENRVQDAEEKINYLLSQSPHLRSQFTFVMIGHLQKNKINKALTIFDEIHSVNSLELAVALNDRMSKFCGEPSLLSTPTGIPSTMNPSGGGMNGASLGGAEKDLGDLSKTASDRTRERTKSYPIFLEVNLSGEPSKHGFKPEEIDEAISTIKQYDNLAIKGLLTMPPATRNPESSRPYFRRLRQLANKYSLTTNDQRLKTSMGTSQDWQIALEEGSDIIRIGSVVFK</sequence>